<protein>
    <recommendedName>
        <fullName evidence="4">Large ribosomal subunit protein uL6 alpha-beta domain-containing protein</fullName>
    </recommendedName>
</protein>
<dbReference type="EMBL" id="VSWC01000002">
    <property type="protein sequence ID" value="KAA1117314.1"/>
    <property type="molecule type" value="Genomic_DNA"/>
</dbReference>
<keyword evidence="3" id="KW-0687">Ribonucleoprotein</keyword>
<dbReference type="GO" id="GO:0006412">
    <property type="term" value="P:translation"/>
    <property type="evidence" value="ECO:0007669"/>
    <property type="project" value="InterPro"/>
</dbReference>
<evidence type="ECO:0000256" key="1">
    <source>
        <dbReference type="ARBA" id="ARBA00009356"/>
    </source>
</evidence>
<feature type="domain" description="Large ribosomal subunit protein uL6 alpha-beta" evidence="4">
    <location>
        <begin position="282"/>
        <end position="346"/>
    </location>
</feature>
<dbReference type="EMBL" id="VSWC01000054">
    <property type="protein sequence ID" value="KAA1099346.1"/>
    <property type="molecule type" value="Genomic_DNA"/>
</dbReference>
<dbReference type="SUPFAM" id="SSF56053">
    <property type="entry name" value="Ribosomal protein L6"/>
    <property type="match status" value="1"/>
</dbReference>
<comment type="similarity">
    <text evidence="1">Belongs to the universal ribosomal protein uL6 family.</text>
</comment>
<comment type="caution">
    <text evidence="5">The sequence shown here is derived from an EMBL/GenBank/DDBJ whole genome shotgun (WGS) entry which is preliminary data.</text>
</comment>
<gene>
    <name evidence="6" type="ORF">PGT21_003255</name>
    <name evidence="5" type="ORF">PGT21_004186</name>
</gene>
<name>A0A5B0PE65_PUCGR</name>
<dbReference type="GO" id="GO:0005762">
    <property type="term" value="C:mitochondrial large ribosomal subunit"/>
    <property type="evidence" value="ECO:0007669"/>
    <property type="project" value="TreeGrafter"/>
</dbReference>
<organism evidence="5 7">
    <name type="scientific">Puccinia graminis f. sp. tritici</name>
    <dbReference type="NCBI Taxonomy" id="56615"/>
    <lineage>
        <taxon>Eukaryota</taxon>
        <taxon>Fungi</taxon>
        <taxon>Dikarya</taxon>
        <taxon>Basidiomycota</taxon>
        <taxon>Pucciniomycotina</taxon>
        <taxon>Pucciniomycetes</taxon>
        <taxon>Pucciniales</taxon>
        <taxon>Pucciniaceae</taxon>
        <taxon>Puccinia</taxon>
    </lineage>
</organism>
<reference evidence="5 7" key="1">
    <citation type="submission" date="2019-05" db="EMBL/GenBank/DDBJ databases">
        <title>Emergence of the Ug99 lineage of the wheat stem rust pathogen through somatic hybridization.</title>
        <authorList>
            <person name="Li F."/>
            <person name="Upadhyaya N.M."/>
            <person name="Sperschneider J."/>
            <person name="Matny O."/>
            <person name="Nguyen-Phuc H."/>
            <person name="Mago R."/>
            <person name="Raley C."/>
            <person name="Miller M.E."/>
            <person name="Silverstein K.A.T."/>
            <person name="Henningsen E."/>
            <person name="Hirsch C.D."/>
            <person name="Visser B."/>
            <person name="Pretorius Z.A."/>
            <person name="Steffenson B.J."/>
            <person name="Schwessinger B."/>
            <person name="Dodds P.N."/>
            <person name="Figueroa M."/>
        </authorList>
    </citation>
    <scope>NUCLEOTIDE SEQUENCE [LARGE SCALE GENOMIC DNA]</scope>
    <source>
        <strain evidence="5">21-0</strain>
    </source>
</reference>
<dbReference type="PANTHER" id="PTHR11655">
    <property type="entry name" value="60S/50S RIBOSOMAL PROTEIN L6/L9"/>
    <property type="match status" value="1"/>
</dbReference>
<evidence type="ECO:0000256" key="3">
    <source>
        <dbReference type="ARBA" id="ARBA00023274"/>
    </source>
</evidence>
<keyword evidence="2" id="KW-0689">Ribosomal protein</keyword>
<proteinExistence type="inferred from homology"/>
<dbReference type="GO" id="GO:0019843">
    <property type="term" value="F:rRNA binding"/>
    <property type="evidence" value="ECO:0007669"/>
    <property type="project" value="InterPro"/>
</dbReference>
<evidence type="ECO:0000313" key="6">
    <source>
        <dbReference type="EMBL" id="KAA1117314.1"/>
    </source>
</evidence>
<dbReference type="Gene3D" id="3.90.930.12">
    <property type="entry name" value="Ribosomal protein L6, alpha-beta domain"/>
    <property type="match status" value="2"/>
</dbReference>
<dbReference type="PANTHER" id="PTHR11655:SF14">
    <property type="entry name" value="LARGE RIBOSOMAL SUBUNIT PROTEIN UL6M"/>
    <property type="match status" value="1"/>
</dbReference>
<evidence type="ECO:0000313" key="5">
    <source>
        <dbReference type="EMBL" id="KAA1099346.1"/>
    </source>
</evidence>
<dbReference type="Proteomes" id="UP000324748">
    <property type="component" value="Unassembled WGS sequence"/>
</dbReference>
<keyword evidence="7" id="KW-1185">Reference proteome</keyword>
<evidence type="ECO:0000313" key="7">
    <source>
        <dbReference type="Proteomes" id="UP000324748"/>
    </source>
</evidence>
<dbReference type="AlphaFoldDB" id="A0A5B0PE65"/>
<evidence type="ECO:0000256" key="2">
    <source>
        <dbReference type="ARBA" id="ARBA00022980"/>
    </source>
</evidence>
<sequence>MYSFRGVSANLTRLQWKEEKWWFRRISGGDASLPAGVVQNEYSSWNPPLSHHSRLQQPGIGTNPTATGSIRVMMSFNLFTVSASRASHLIATPPLGRSVRLTVRQFSVTINRASHIGSKPIDIPPEVTLSFSYPVRPRTSTSAIPYGYPQISVKGKLGKLDVDVLPFVTFTFESPTTNRILGADLQPTPLTSPGKFVAEVPTAVPQDVISGPGLLKVNVADSAAKKQRGIWGLTRALMANAVHGVTEAFTSSLELVGVGYRASLEDIPPHPNQPANSQPKRQRLNLRVGYSHPVLINLPDSDTFLSCEVPSPNRILLKGIDKQELGLLGAGIRKWRPPEPYNGKGIYLNNEIIKRKEVKKK</sequence>
<evidence type="ECO:0000259" key="4">
    <source>
        <dbReference type="Pfam" id="PF00347"/>
    </source>
</evidence>
<dbReference type="Pfam" id="PF00347">
    <property type="entry name" value="Ribosomal_L6"/>
    <property type="match status" value="1"/>
</dbReference>
<dbReference type="InterPro" id="IPR020040">
    <property type="entry name" value="Ribosomal_uL6_a/b-dom"/>
</dbReference>
<dbReference type="InterPro" id="IPR036789">
    <property type="entry name" value="Ribosomal_uL6-like_a/b-dom_sf"/>
</dbReference>
<accession>A0A5B0PE65</accession>
<dbReference type="InterPro" id="IPR000702">
    <property type="entry name" value="Ribosomal_uL6-like"/>
</dbReference>
<dbReference type="GO" id="GO:0003735">
    <property type="term" value="F:structural constituent of ribosome"/>
    <property type="evidence" value="ECO:0007669"/>
    <property type="project" value="InterPro"/>
</dbReference>
<dbReference type="OrthoDB" id="540873at2759"/>